<keyword evidence="2" id="KW-1185">Reference proteome</keyword>
<dbReference type="GeneID" id="19333283"/>
<protein>
    <submittedName>
        <fullName evidence="1">Uncharacterized protein</fullName>
    </submittedName>
</protein>
<gene>
    <name evidence="1" type="ORF">MYCFIDRAFT_174968</name>
</gene>
<sequence>MSDLRRASHFFLRVQTRSRFSGPILCAEEEEEGEVAAEVGEVTIRQRPRELRKVALYPSPVQRSLPSHVWHHPLRPYFPNF</sequence>
<dbReference type="HOGENOM" id="CLU_2574888_0_0_1"/>
<evidence type="ECO:0000313" key="1">
    <source>
        <dbReference type="EMBL" id="EME83539.1"/>
    </source>
</evidence>
<dbReference type="Proteomes" id="UP000016932">
    <property type="component" value="Unassembled WGS sequence"/>
</dbReference>
<accession>M2ZX21</accession>
<name>M2ZX21_PSEFD</name>
<proteinExistence type="predicted"/>
<reference evidence="1 2" key="1">
    <citation type="journal article" date="2012" name="PLoS Pathog.">
        <title>Diverse lifestyles and strategies of plant pathogenesis encoded in the genomes of eighteen Dothideomycetes fungi.</title>
        <authorList>
            <person name="Ohm R.A."/>
            <person name="Feau N."/>
            <person name="Henrissat B."/>
            <person name="Schoch C.L."/>
            <person name="Horwitz B.A."/>
            <person name="Barry K.W."/>
            <person name="Condon B.J."/>
            <person name="Copeland A.C."/>
            <person name="Dhillon B."/>
            <person name="Glaser F."/>
            <person name="Hesse C.N."/>
            <person name="Kosti I."/>
            <person name="LaButti K."/>
            <person name="Lindquist E.A."/>
            <person name="Lucas S."/>
            <person name="Salamov A.A."/>
            <person name="Bradshaw R.E."/>
            <person name="Ciuffetti L."/>
            <person name="Hamelin R.C."/>
            <person name="Kema G.H.J."/>
            <person name="Lawrence C."/>
            <person name="Scott J.A."/>
            <person name="Spatafora J.W."/>
            <person name="Turgeon B.G."/>
            <person name="de Wit P.J.G.M."/>
            <person name="Zhong S."/>
            <person name="Goodwin S.B."/>
            <person name="Grigoriev I.V."/>
        </authorList>
    </citation>
    <scope>NUCLEOTIDE SEQUENCE [LARGE SCALE GENOMIC DNA]</scope>
    <source>
        <strain evidence="1 2">CIRAD86</strain>
    </source>
</reference>
<organism evidence="1 2">
    <name type="scientific">Pseudocercospora fijiensis (strain CIRAD86)</name>
    <name type="common">Black leaf streak disease fungus</name>
    <name type="synonym">Mycosphaerella fijiensis</name>
    <dbReference type="NCBI Taxonomy" id="383855"/>
    <lineage>
        <taxon>Eukaryota</taxon>
        <taxon>Fungi</taxon>
        <taxon>Dikarya</taxon>
        <taxon>Ascomycota</taxon>
        <taxon>Pezizomycotina</taxon>
        <taxon>Dothideomycetes</taxon>
        <taxon>Dothideomycetidae</taxon>
        <taxon>Mycosphaerellales</taxon>
        <taxon>Mycosphaerellaceae</taxon>
        <taxon>Pseudocercospora</taxon>
    </lineage>
</organism>
<dbReference type="AlphaFoldDB" id="M2ZX21"/>
<evidence type="ECO:0000313" key="2">
    <source>
        <dbReference type="Proteomes" id="UP000016932"/>
    </source>
</evidence>
<dbReference type="KEGG" id="pfj:MYCFIDRAFT_174968"/>
<dbReference type="RefSeq" id="XP_007926730.1">
    <property type="nucleotide sequence ID" value="XM_007928539.1"/>
</dbReference>
<dbReference type="EMBL" id="KB446558">
    <property type="protein sequence ID" value="EME83539.1"/>
    <property type="molecule type" value="Genomic_DNA"/>
</dbReference>
<dbReference type="VEuPathDB" id="FungiDB:MYCFIDRAFT_174968"/>